<evidence type="ECO:0000313" key="2">
    <source>
        <dbReference type="Proteomes" id="UP001597251"/>
    </source>
</evidence>
<gene>
    <name evidence="1" type="ORF">ACFQ42_01765</name>
</gene>
<keyword evidence="2" id="KW-1185">Reference proteome</keyword>
<dbReference type="Proteomes" id="UP001597251">
    <property type="component" value="Unassembled WGS sequence"/>
</dbReference>
<evidence type="ECO:0000313" key="1">
    <source>
        <dbReference type="EMBL" id="MFD1417486.1"/>
    </source>
</evidence>
<organism evidence="1 2">
    <name type="scientific">Companilactobacillus keshanensis</name>
    <dbReference type="NCBI Taxonomy" id="2486003"/>
    <lineage>
        <taxon>Bacteria</taxon>
        <taxon>Bacillati</taxon>
        <taxon>Bacillota</taxon>
        <taxon>Bacilli</taxon>
        <taxon>Lactobacillales</taxon>
        <taxon>Lactobacillaceae</taxon>
        <taxon>Companilactobacillus</taxon>
    </lineage>
</organism>
<dbReference type="EMBL" id="JBHTOI010000004">
    <property type="protein sequence ID" value="MFD1417486.1"/>
    <property type="molecule type" value="Genomic_DNA"/>
</dbReference>
<name>A0ABW4BQM6_9LACO</name>
<proteinExistence type="predicted"/>
<dbReference type="RefSeq" id="WP_164505270.1">
    <property type="nucleotide sequence ID" value="NZ_JBHTOI010000004.1"/>
</dbReference>
<sequence>MSTKQQKDLNSLLECKSIDRLNCSIDHLLEQSNIDDTLLDNLIQKVEVLRDKDS</sequence>
<comment type="caution">
    <text evidence="1">The sequence shown here is derived from an EMBL/GenBank/DDBJ whole genome shotgun (WGS) entry which is preliminary data.</text>
</comment>
<reference evidence="2" key="1">
    <citation type="journal article" date="2019" name="Int. J. Syst. Evol. Microbiol.">
        <title>The Global Catalogue of Microorganisms (GCM) 10K type strain sequencing project: providing services to taxonomists for standard genome sequencing and annotation.</title>
        <authorList>
            <consortium name="The Broad Institute Genomics Platform"/>
            <consortium name="The Broad Institute Genome Sequencing Center for Infectious Disease"/>
            <person name="Wu L."/>
            <person name="Ma J."/>
        </authorList>
    </citation>
    <scope>NUCLEOTIDE SEQUENCE [LARGE SCALE GENOMIC DNA]</scope>
    <source>
        <strain evidence="2">CCM 8936</strain>
    </source>
</reference>
<accession>A0ABW4BQM6</accession>
<protein>
    <submittedName>
        <fullName evidence="1">Uncharacterized protein</fullName>
    </submittedName>
</protein>